<evidence type="ECO:0000313" key="2">
    <source>
        <dbReference type="EMBL" id="KRZ19998.1"/>
    </source>
</evidence>
<dbReference type="Proteomes" id="UP000054805">
    <property type="component" value="Unassembled WGS sequence"/>
</dbReference>
<accession>A0A0V1IAX0</accession>
<proteinExistence type="predicted"/>
<evidence type="ECO:0000256" key="1">
    <source>
        <dbReference type="SAM" id="MobiDB-lite"/>
    </source>
</evidence>
<protein>
    <submittedName>
        <fullName evidence="2">Uncharacterized protein</fullName>
    </submittedName>
</protein>
<feature type="region of interest" description="Disordered" evidence="1">
    <location>
        <begin position="57"/>
        <end position="90"/>
    </location>
</feature>
<feature type="compositionally biased region" description="Basic and acidic residues" evidence="1">
    <location>
        <begin position="78"/>
        <end position="90"/>
    </location>
</feature>
<comment type="caution">
    <text evidence="2">The sequence shown here is derived from an EMBL/GenBank/DDBJ whole genome shotgun (WGS) entry which is preliminary data.</text>
</comment>
<gene>
    <name evidence="2" type="ORF">T4B_6437</name>
</gene>
<organism evidence="2 3">
    <name type="scientific">Trichinella pseudospiralis</name>
    <name type="common">Parasitic roundworm</name>
    <dbReference type="NCBI Taxonomy" id="6337"/>
    <lineage>
        <taxon>Eukaryota</taxon>
        <taxon>Metazoa</taxon>
        <taxon>Ecdysozoa</taxon>
        <taxon>Nematoda</taxon>
        <taxon>Enoplea</taxon>
        <taxon>Dorylaimia</taxon>
        <taxon>Trichinellida</taxon>
        <taxon>Trichinellidae</taxon>
        <taxon>Trichinella</taxon>
    </lineage>
</organism>
<dbReference type="AlphaFoldDB" id="A0A0V1IAX0"/>
<sequence>MVGPVSGRPKLGEDDQEASSAVRRAYIQHAMAAFISESQKSTLRSLAKNMTSFLPSRFQSFKDKKKGAQPTSTAAESPRSDSSGDRDSTS</sequence>
<name>A0A0V1IAX0_TRIPS</name>
<dbReference type="EMBL" id="JYDS01000257">
    <property type="protein sequence ID" value="KRZ19998.1"/>
    <property type="molecule type" value="Genomic_DNA"/>
</dbReference>
<evidence type="ECO:0000313" key="3">
    <source>
        <dbReference type="Proteomes" id="UP000054805"/>
    </source>
</evidence>
<keyword evidence="3" id="KW-1185">Reference proteome</keyword>
<feature type="region of interest" description="Disordered" evidence="1">
    <location>
        <begin position="1"/>
        <end position="20"/>
    </location>
</feature>
<reference evidence="2 3" key="1">
    <citation type="submission" date="2015-01" db="EMBL/GenBank/DDBJ databases">
        <title>Evolution of Trichinella species and genotypes.</title>
        <authorList>
            <person name="Korhonen P.K."/>
            <person name="Edoardo P."/>
            <person name="Giuseppe L.R."/>
            <person name="Gasser R.B."/>
        </authorList>
    </citation>
    <scope>NUCLEOTIDE SEQUENCE [LARGE SCALE GENOMIC DNA]</scope>
    <source>
        <strain evidence="2">ISS588</strain>
    </source>
</reference>